<sequence>MEIFLPQYAAVCVVTLLIGWLVQWVYKWVNPACDGVLPPGSMGFPVIGETLQFFRTSSSLDVPNYYKLRWNRYGPVFKTSLFGRRVIASMDGEVNRFVFQQEGKLFRSWYGSTTNSMMGKESMVTYEEGSVHRNIKSLQYNVLRHVLLDEIEGNVRESLAAWAAQPSIEVKDAVATMIFDLLAKKLLGVGPDKSRELRKNFQYFIPAMISFPFYFPGTTFYRSMQGRKNLQKELKALLKERLISTPEWRHDDFLDQVADELRRGGKITDEKLALDTLSGLLLAGFTTIMVSMTVGMKYLADNPTVVEGLKEEHEAILKRREDISSGLVTWDEYKSMTFTSQVISEIVRLANVSPGIFRETLTDVKIKGYTIPAGWLVLISPTSVHLNPEFFQEPLAFNPWRWQDEAKRGDMIKNFIPYGGGKRLCTGAEFSKIHISVFLHTLVTKYRWKEIKGGGVRRIAELLIPNDYHIQVTPRDQKTG</sequence>
<dbReference type="Proteomes" id="UP001732700">
    <property type="component" value="Chromosome 2A"/>
</dbReference>
<evidence type="ECO:0000313" key="1">
    <source>
        <dbReference type="EnsemblPlants" id="AVESA.00010b.r2.2AG0220220.1.CDS"/>
    </source>
</evidence>
<organism evidence="1 2">
    <name type="scientific">Avena sativa</name>
    <name type="common">Oat</name>
    <dbReference type="NCBI Taxonomy" id="4498"/>
    <lineage>
        <taxon>Eukaryota</taxon>
        <taxon>Viridiplantae</taxon>
        <taxon>Streptophyta</taxon>
        <taxon>Embryophyta</taxon>
        <taxon>Tracheophyta</taxon>
        <taxon>Spermatophyta</taxon>
        <taxon>Magnoliopsida</taxon>
        <taxon>Liliopsida</taxon>
        <taxon>Poales</taxon>
        <taxon>Poaceae</taxon>
        <taxon>BOP clade</taxon>
        <taxon>Pooideae</taxon>
        <taxon>Poodae</taxon>
        <taxon>Poeae</taxon>
        <taxon>Poeae Chloroplast Group 1 (Aveneae type)</taxon>
        <taxon>Aveninae</taxon>
        <taxon>Avena</taxon>
    </lineage>
</organism>
<name>A0ACD5UA21_AVESA</name>
<reference evidence="1" key="1">
    <citation type="submission" date="2021-05" db="EMBL/GenBank/DDBJ databases">
        <authorList>
            <person name="Scholz U."/>
            <person name="Mascher M."/>
            <person name="Fiebig A."/>
        </authorList>
    </citation>
    <scope>NUCLEOTIDE SEQUENCE [LARGE SCALE GENOMIC DNA]</scope>
</reference>
<dbReference type="EnsemblPlants" id="AVESA.00010b.r2.2AG0220220.1">
    <property type="protein sequence ID" value="AVESA.00010b.r2.2AG0220220.1.CDS"/>
    <property type="gene ID" value="AVESA.00010b.r2.2AG0220220"/>
</dbReference>
<accession>A0ACD5UA21</accession>
<proteinExistence type="predicted"/>
<evidence type="ECO:0000313" key="2">
    <source>
        <dbReference type="Proteomes" id="UP001732700"/>
    </source>
</evidence>
<keyword evidence="2" id="KW-1185">Reference proteome</keyword>
<reference evidence="1" key="2">
    <citation type="submission" date="2025-09" db="UniProtKB">
        <authorList>
            <consortium name="EnsemblPlants"/>
        </authorList>
    </citation>
    <scope>IDENTIFICATION</scope>
</reference>
<protein>
    <submittedName>
        <fullName evidence="1">Uncharacterized protein</fullName>
    </submittedName>
</protein>